<evidence type="ECO:0000313" key="3">
    <source>
        <dbReference type="EMBL" id="VFU14251.1"/>
    </source>
</evidence>
<dbReference type="Pfam" id="PF08668">
    <property type="entry name" value="HDOD"/>
    <property type="match status" value="1"/>
</dbReference>
<dbReference type="SUPFAM" id="SSF109604">
    <property type="entry name" value="HD-domain/PDEase-like"/>
    <property type="match status" value="1"/>
</dbReference>
<dbReference type="SMART" id="SM00471">
    <property type="entry name" value="HDc"/>
    <property type="match status" value="1"/>
</dbReference>
<dbReference type="InterPro" id="IPR013976">
    <property type="entry name" value="HDOD"/>
</dbReference>
<dbReference type="Gene3D" id="1.10.3210.10">
    <property type="entry name" value="Hypothetical protein af1432"/>
    <property type="match status" value="1"/>
</dbReference>
<dbReference type="EMBL" id="CAADRM010000089">
    <property type="protein sequence ID" value="VFU14251.1"/>
    <property type="molecule type" value="Genomic_DNA"/>
</dbReference>
<protein>
    <submittedName>
        <fullName evidence="3">Uncharacterized protein</fullName>
    </submittedName>
</protein>
<dbReference type="InterPro" id="IPR003607">
    <property type="entry name" value="HD/PDEase_dom"/>
</dbReference>
<evidence type="ECO:0000259" key="2">
    <source>
        <dbReference type="PROSITE" id="PS51833"/>
    </source>
</evidence>
<sequence>MGKEQHIKAITRRIQSLPTLPPVVKKLTAMVESPDVTAKDVGKLISSDQVLSAKVLKLVNSSFYGLSGKVSSISHAVILLGFNVIKGVVLSASVFEIMERSMIGLWEHSLGAAIISGTISRNLGLSEPEEISTAALLHDIGKVLVRVSLSEDYDRIIRIAREQDRAFREAELEVLGVDHADIGAWLSREWGLPRQLITPITYHHDPDNAPGLQDRAAVVHIADSLAHAFGVGGGPDGGGVPRITGKSWSLLGMPDIDLTALMRKILVDLEEVENYKL</sequence>
<gene>
    <name evidence="3" type="ORF">SCFA_270030</name>
</gene>
<dbReference type="PROSITE" id="PS51833">
    <property type="entry name" value="HDOD"/>
    <property type="match status" value="1"/>
</dbReference>
<feature type="domain" description="HDOD" evidence="2">
    <location>
        <begin position="17"/>
        <end position="206"/>
    </location>
</feature>
<dbReference type="InterPro" id="IPR006674">
    <property type="entry name" value="HD_domain"/>
</dbReference>
<reference evidence="3" key="1">
    <citation type="submission" date="2019-03" db="EMBL/GenBank/DDBJ databases">
        <authorList>
            <person name="Hao L."/>
        </authorList>
    </citation>
    <scope>NUCLEOTIDE SEQUENCE</scope>
</reference>
<feature type="domain" description="HD" evidence="1">
    <location>
        <begin position="105"/>
        <end position="228"/>
    </location>
</feature>
<dbReference type="InterPro" id="IPR006675">
    <property type="entry name" value="HDIG_dom"/>
</dbReference>
<dbReference type="CDD" id="cd00077">
    <property type="entry name" value="HDc"/>
    <property type="match status" value="1"/>
</dbReference>
<evidence type="ECO:0000259" key="1">
    <source>
        <dbReference type="PROSITE" id="PS51831"/>
    </source>
</evidence>
<dbReference type="NCBIfam" id="TIGR00277">
    <property type="entry name" value="HDIG"/>
    <property type="match status" value="1"/>
</dbReference>
<name>A0A485LZG1_9ZZZZ</name>
<proteinExistence type="predicted"/>
<dbReference type="AlphaFoldDB" id="A0A485LZG1"/>
<dbReference type="PROSITE" id="PS51831">
    <property type="entry name" value="HD"/>
    <property type="match status" value="1"/>
</dbReference>
<accession>A0A485LZG1</accession>
<dbReference type="PANTHER" id="PTHR33525">
    <property type="match status" value="1"/>
</dbReference>
<organism evidence="3">
    <name type="scientific">anaerobic digester metagenome</name>
    <dbReference type="NCBI Taxonomy" id="1263854"/>
    <lineage>
        <taxon>unclassified sequences</taxon>
        <taxon>metagenomes</taxon>
        <taxon>ecological metagenomes</taxon>
    </lineage>
</organism>
<dbReference type="PANTHER" id="PTHR33525:SF3">
    <property type="entry name" value="RIBONUCLEASE Y"/>
    <property type="match status" value="1"/>
</dbReference>
<dbReference type="InterPro" id="IPR052340">
    <property type="entry name" value="RNase_Y/CdgJ"/>
</dbReference>